<keyword evidence="2" id="KW-1185">Reference proteome</keyword>
<dbReference type="STRING" id="931626.Awo_c30700"/>
<evidence type="ECO:0000313" key="2">
    <source>
        <dbReference type="Proteomes" id="UP000007177"/>
    </source>
</evidence>
<dbReference type="RefSeq" id="WP_014357395.1">
    <property type="nucleotide sequence ID" value="NC_016894.1"/>
</dbReference>
<gene>
    <name evidence="1" type="ordered locus">Awo_c30700</name>
</gene>
<name>H6LIQ9_ACEWD</name>
<accession>H6LIQ9</accession>
<reference evidence="2" key="1">
    <citation type="submission" date="2011-07" db="EMBL/GenBank/DDBJ databases">
        <title>Complete genome sequence of Acetobacterium woodii.</title>
        <authorList>
            <person name="Poehlein A."/>
            <person name="Schmidt S."/>
            <person name="Kaster A.-K."/>
            <person name="Goenrich M."/>
            <person name="Vollmers J."/>
            <person name="Thuermer A."/>
            <person name="Gottschalk G."/>
            <person name="Thauer R.K."/>
            <person name="Daniel R."/>
            <person name="Mueller V."/>
        </authorList>
    </citation>
    <scope>NUCLEOTIDE SEQUENCE [LARGE SCALE GENOMIC DNA]</scope>
    <source>
        <strain evidence="2">ATCC 29683 / DSM 1030 / JCM 2381 / KCTC 1655 / WB1</strain>
    </source>
</reference>
<protein>
    <submittedName>
        <fullName evidence="1">Uncharacterized protein</fullName>
    </submittedName>
</protein>
<sequence length="59" mass="6344">MVWLTNRKGGTCEKAGRAALQSYPIGGTGQLTAGAPVQRWFLATRANKKPQELADSQGR</sequence>
<reference evidence="1 2" key="2">
    <citation type="journal article" date="2012" name="PLoS ONE">
        <title>An ancient pathway combining carbon dioxide fixation with the generation and utilization of a sodium ion gradient for ATP synthesis.</title>
        <authorList>
            <person name="Poehlein A."/>
            <person name="Schmidt S."/>
            <person name="Kaster A.K."/>
            <person name="Goenrich M."/>
            <person name="Vollmers J."/>
            <person name="Thurmer A."/>
            <person name="Bertsch J."/>
            <person name="Schuchmann K."/>
            <person name="Voigt B."/>
            <person name="Hecker M."/>
            <person name="Daniel R."/>
            <person name="Thauer R.K."/>
            <person name="Gottschalk G."/>
            <person name="Muller V."/>
        </authorList>
    </citation>
    <scope>NUCLEOTIDE SEQUENCE [LARGE SCALE GENOMIC DNA]</scope>
    <source>
        <strain evidence="2">ATCC 29683 / DSM 1030 / JCM 2381 / KCTC 1655 / WB1</strain>
    </source>
</reference>
<organism evidence="1 2">
    <name type="scientific">Acetobacterium woodii (strain ATCC 29683 / DSM 1030 / JCM 2381 / KCTC 1655 / WB1)</name>
    <dbReference type="NCBI Taxonomy" id="931626"/>
    <lineage>
        <taxon>Bacteria</taxon>
        <taxon>Bacillati</taxon>
        <taxon>Bacillota</taxon>
        <taxon>Clostridia</taxon>
        <taxon>Eubacteriales</taxon>
        <taxon>Eubacteriaceae</taxon>
        <taxon>Acetobacterium</taxon>
    </lineage>
</organism>
<evidence type="ECO:0000313" key="1">
    <source>
        <dbReference type="EMBL" id="AFA49798.1"/>
    </source>
</evidence>
<dbReference type="KEGG" id="awo:Awo_c30700"/>
<proteinExistence type="predicted"/>
<dbReference type="EMBL" id="CP002987">
    <property type="protein sequence ID" value="AFA49798.1"/>
    <property type="molecule type" value="Genomic_DNA"/>
</dbReference>
<dbReference type="AlphaFoldDB" id="H6LIQ9"/>
<dbReference type="Proteomes" id="UP000007177">
    <property type="component" value="Chromosome"/>
</dbReference>
<dbReference type="HOGENOM" id="CLU_2949559_0_0_9"/>